<sequence>MPRPHGGSLTNNFIDLSKIDKDLFTVDVDTGLKKEIENISFGVFSPLKGFMNEEDFTSVVKKGRLANDLPWTIPIILDVNEELAKKVKDSSQVGLRNNGQIFGVLQVEDLYKFDKTESAKSIFQTDDPSHPGFNKFVIMQDILIAGEVKIVNTNNNKFVDRFRLTPTESRKEIEAQGWKSAVAFQTRNVPHVAHEMLQKAALNIYDGLFINPLIGKKKIGDFKDDVILNSYTVLIDNYYPKSRIIFSTLHTEMKYAGPREAIHHAIMRQNFGCSHIIIGRDHAGVGNYYSPFAAHDIFKDYPELEIEPIFFPAFYFCKKCQSYVNERTCPHDLDYREELSGTKMRKMFSSGELPPSHLMRPEISKVILSYPRPFVD</sequence>
<dbReference type="Gene3D" id="3.40.50.620">
    <property type="entry name" value="HUPs"/>
    <property type="match status" value="1"/>
</dbReference>
<dbReference type="RefSeq" id="WP_144734327.1">
    <property type="nucleotide sequence ID" value="NZ_ML675592.1"/>
</dbReference>
<organism evidence="10 11">
    <name type="scientific">Candidatus Nitrosocosmicus arcticus</name>
    <dbReference type="NCBI Taxonomy" id="2035267"/>
    <lineage>
        <taxon>Archaea</taxon>
        <taxon>Nitrososphaerota</taxon>
        <taxon>Nitrososphaeria</taxon>
        <taxon>Nitrososphaerales</taxon>
        <taxon>Nitrososphaeraceae</taxon>
        <taxon>Candidatus Nitrosocosmicus</taxon>
    </lineage>
</organism>
<accession>A0A557SRL6</accession>
<gene>
    <name evidence="7 10" type="primary">sat</name>
    <name evidence="10" type="ORF">NARC_180050</name>
</gene>
<dbReference type="UniPathway" id="UPA00140">
    <property type="reaction ID" value="UER00204"/>
</dbReference>
<dbReference type="PANTHER" id="PTHR43509:SF1">
    <property type="entry name" value="SULFATE ADENYLYLTRANSFERASE"/>
    <property type="match status" value="1"/>
</dbReference>
<dbReference type="InterPro" id="IPR015947">
    <property type="entry name" value="PUA-like_sf"/>
</dbReference>
<dbReference type="GO" id="GO:0070814">
    <property type="term" value="P:hydrogen sulfide biosynthetic process"/>
    <property type="evidence" value="ECO:0007669"/>
    <property type="project" value="UniProtKB-UniRule"/>
</dbReference>
<comment type="catalytic activity">
    <reaction evidence="7">
        <text>sulfate + ATP + H(+) = adenosine 5'-phosphosulfate + diphosphate</text>
        <dbReference type="Rhea" id="RHEA:18133"/>
        <dbReference type="ChEBI" id="CHEBI:15378"/>
        <dbReference type="ChEBI" id="CHEBI:16189"/>
        <dbReference type="ChEBI" id="CHEBI:30616"/>
        <dbReference type="ChEBI" id="CHEBI:33019"/>
        <dbReference type="ChEBI" id="CHEBI:58243"/>
        <dbReference type="EC" id="2.7.7.4"/>
    </reaction>
</comment>
<dbReference type="HAMAP" id="MF_00066">
    <property type="entry name" value="Sulf_adenylyltr"/>
    <property type="match status" value="1"/>
</dbReference>
<keyword evidence="11" id="KW-1185">Reference proteome</keyword>
<dbReference type="NCBIfam" id="NF003166">
    <property type="entry name" value="PRK04149.1"/>
    <property type="match status" value="1"/>
</dbReference>
<comment type="pathway">
    <text evidence="1 7">Sulfur metabolism; hydrogen sulfide biosynthesis; sulfite from sulfate: step 1/3.</text>
</comment>
<evidence type="ECO:0000259" key="9">
    <source>
        <dbReference type="Pfam" id="PF14306"/>
    </source>
</evidence>
<feature type="domain" description="ATP-sulfurylase PUA-like" evidence="9">
    <location>
        <begin position="3"/>
        <end position="152"/>
    </location>
</feature>
<dbReference type="Proteomes" id="UP000315289">
    <property type="component" value="Unassembled WGS sequence"/>
</dbReference>
<dbReference type="NCBIfam" id="TIGR00339">
    <property type="entry name" value="sopT"/>
    <property type="match status" value="1"/>
</dbReference>
<dbReference type="InterPro" id="IPR025980">
    <property type="entry name" value="ATP-Sase_PUA-like_dom"/>
</dbReference>
<evidence type="ECO:0000313" key="10">
    <source>
        <dbReference type="EMBL" id="TVP39239.1"/>
    </source>
</evidence>
<dbReference type="SUPFAM" id="SSF52374">
    <property type="entry name" value="Nucleotidylyl transferase"/>
    <property type="match status" value="1"/>
</dbReference>
<dbReference type="GO" id="GO:0004781">
    <property type="term" value="F:sulfate adenylyltransferase (ATP) activity"/>
    <property type="evidence" value="ECO:0007669"/>
    <property type="project" value="UniProtKB-UniRule"/>
</dbReference>
<keyword evidence="2 7" id="KW-0808">Transferase</keyword>
<dbReference type="InterPro" id="IPR002650">
    <property type="entry name" value="Sulphate_adenylyltransferase"/>
</dbReference>
<evidence type="ECO:0000256" key="6">
    <source>
        <dbReference type="ARBA" id="ARBA00037980"/>
    </source>
</evidence>
<keyword evidence="3 7" id="KW-0548">Nucleotidyltransferase</keyword>
<keyword evidence="4 7" id="KW-0547">Nucleotide-binding</keyword>
<dbReference type="InterPro" id="IPR020792">
    <property type="entry name" value="SO4_adenylyltransferase_pro"/>
</dbReference>
<evidence type="ECO:0000256" key="3">
    <source>
        <dbReference type="ARBA" id="ARBA00022695"/>
    </source>
</evidence>
<dbReference type="SUPFAM" id="SSF88697">
    <property type="entry name" value="PUA domain-like"/>
    <property type="match status" value="1"/>
</dbReference>
<name>A0A557SRL6_9ARCH</name>
<protein>
    <recommendedName>
        <fullName evidence="7">Sulfate adenylyltransferase</fullName>
        <ecNumber evidence="7">2.7.7.4</ecNumber>
    </recommendedName>
    <alternativeName>
        <fullName evidence="7">ATP-sulfurylase</fullName>
    </alternativeName>
    <alternativeName>
        <fullName evidence="7">Sulfate adenylate transferase</fullName>
        <shortName evidence="7">SAT</shortName>
    </alternativeName>
</protein>
<dbReference type="GO" id="GO:0000103">
    <property type="term" value="P:sulfate assimilation"/>
    <property type="evidence" value="ECO:0007669"/>
    <property type="project" value="UniProtKB-UniRule"/>
</dbReference>
<dbReference type="InterPro" id="IPR014729">
    <property type="entry name" value="Rossmann-like_a/b/a_fold"/>
</dbReference>
<dbReference type="EMBL" id="VOAH01000018">
    <property type="protein sequence ID" value="TVP39239.1"/>
    <property type="molecule type" value="Genomic_DNA"/>
</dbReference>
<comment type="caution">
    <text evidence="10">The sequence shown here is derived from an EMBL/GenBank/DDBJ whole genome shotgun (WGS) entry which is preliminary data.</text>
</comment>
<dbReference type="Pfam" id="PF01747">
    <property type="entry name" value="ATP-sulfurylase"/>
    <property type="match status" value="1"/>
</dbReference>
<dbReference type="AlphaFoldDB" id="A0A557SRL6"/>
<dbReference type="CDD" id="cd00517">
    <property type="entry name" value="ATPS"/>
    <property type="match status" value="1"/>
</dbReference>
<feature type="domain" description="Sulphate adenylyltransferase catalytic" evidence="8">
    <location>
        <begin position="161"/>
        <end position="369"/>
    </location>
</feature>
<dbReference type="InterPro" id="IPR024951">
    <property type="entry name" value="Sulfurylase_cat_dom"/>
</dbReference>
<dbReference type="Pfam" id="PF14306">
    <property type="entry name" value="PUA_2"/>
    <property type="match status" value="1"/>
</dbReference>
<dbReference type="PANTHER" id="PTHR43509">
    <property type="match status" value="1"/>
</dbReference>
<dbReference type="GO" id="GO:0005524">
    <property type="term" value="F:ATP binding"/>
    <property type="evidence" value="ECO:0007669"/>
    <property type="project" value="UniProtKB-KW"/>
</dbReference>
<evidence type="ECO:0000256" key="5">
    <source>
        <dbReference type="ARBA" id="ARBA00022840"/>
    </source>
</evidence>
<dbReference type="EC" id="2.7.7.4" evidence="7"/>
<evidence type="ECO:0000313" key="11">
    <source>
        <dbReference type="Proteomes" id="UP000315289"/>
    </source>
</evidence>
<comment type="similarity">
    <text evidence="6 7">Belongs to the sulfate adenylyltransferase family.</text>
</comment>
<evidence type="ECO:0000256" key="4">
    <source>
        <dbReference type="ARBA" id="ARBA00022741"/>
    </source>
</evidence>
<dbReference type="OrthoDB" id="6358at2157"/>
<evidence type="ECO:0000256" key="7">
    <source>
        <dbReference type="HAMAP-Rule" id="MF_00066"/>
    </source>
</evidence>
<evidence type="ECO:0000259" key="8">
    <source>
        <dbReference type="Pfam" id="PF01747"/>
    </source>
</evidence>
<reference evidence="10 11" key="1">
    <citation type="journal article" date="2019" name="Front. Microbiol.">
        <title>Ammonia Oxidation by the Arctic Terrestrial Thaumarchaeote Candidatus Nitrosocosmicus arcticus Is Stimulated by Increasing Temperatures.</title>
        <authorList>
            <person name="Alves R.J.E."/>
            <person name="Kerou M."/>
            <person name="Zappe A."/>
            <person name="Bittner R."/>
            <person name="Abby S.S."/>
            <person name="Schmidt H.A."/>
            <person name="Pfeifer K."/>
            <person name="Schleper C."/>
        </authorList>
    </citation>
    <scope>NUCLEOTIDE SEQUENCE [LARGE SCALE GENOMIC DNA]</scope>
    <source>
        <strain evidence="10 11">Kfb</strain>
    </source>
</reference>
<evidence type="ECO:0000256" key="1">
    <source>
        <dbReference type="ARBA" id="ARBA00005048"/>
    </source>
</evidence>
<dbReference type="Gene3D" id="3.10.400.10">
    <property type="entry name" value="Sulfate adenylyltransferase"/>
    <property type="match status" value="1"/>
</dbReference>
<keyword evidence="5 7" id="KW-0067">ATP-binding</keyword>
<proteinExistence type="inferred from homology"/>
<evidence type="ECO:0000256" key="2">
    <source>
        <dbReference type="ARBA" id="ARBA00022679"/>
    </source>
</evidence>